<keyword evidence="4" id="KW-1185">Reference proteome</keyword>
<sequence>MPSYRCILGIMVSDQAISPAGRTDAPLIMPEDAFCRGLCRLGRTLGLLVYLFDGSSHISGGAITGFSLRANDWSAGSFPLPDVVYDRTLSRNAEQYKRRNRKLAELKELHPFTPLSGGLPGKWDVYAAMQTDEELTKSLPATYRYDGPEQLHALMHHYPKGLFIKPSAGMHGKGALRIRSDLKGYELDGRNAANQPISRRFAEPQDASDFIARFIRSTVYIIQPYLELSDEEGRAFDVRALIQKDDRGVWVYTGSALREGQQGSVTANLCGGGKAVNAEESLVDRFGLAAASKLLARIRRICERAAPQLEQHFGRLAELGFDFGIEQSGKLWLLEVNAKPGRLSMNTDKKLAQIALRRPLQYAILLASRRKPMFHSESQPIQRHNTAKAAQRIQRRYVQEVHP</sequence>
<accession>A0ABW0VPE0</accession>
<keyword evidence="1" id="KW-0547">Nucleotide-binding</keyword>
<evidence type="ECO:0000313" key="3">
    <source>
        <dbReference type="EMBL" id="MFC5647616.1"/>
    </source>
</evidence>
<gene>
    <name evidence="3" type="ORF">ACFPYJ_00435</name>
</gene>
<dbReference type="SUPFAM" id="SSF56059">
    <property type="entry name" value="Glutathione synthetase ATP-binding domain-like"/>
    <property type="match status" value="1"/>
</dbReference>
<keyword evidence="1" id="KW-0067">ATP-binding</keyword>
<protein>
    <submittedName>
        <fullName evidence="3">YheC/YheD family protein</fullName>
    </submittedName>
</protein>
<reference evidence="4" key="1">
    <citation type="journal article" date="2019" name="Int. J. Syst. Evol. Microbiol.">
        <title>The Global Catalogue of Microorganisms (GCM) 10K type strain sequencing project: providing services to taxonomists for standard genome sequencing and annotation.</title>
        <authorList>
            <consortium name="The Broad Institute Genomics Platform"/>
            <consortium name="The Broad Institute Genome Sequencing Center for Infectious Disease"/>
            <person name="Wu L."/>
            <person name="Ma J."/>
        </authorList>
    </citation>
    <scope>NUCLEOTIDE SEQUENCE [LARGE SCALE GENOMIC DNA]</scope>
    <source>
        <strain evidence="4">CGMCC 1.3240</strain>
    </source>
</reference>
<name>A0ABW0VPE0_9BACL</name>
<evidence type="ECO:0000259" key="2">
    <source>
        <dbReference type="PROSITE" id="PS50975"/>
    </source>
</evidence>
<dbReference type="Proteomes" id="UP001596047">
    <property type="component" value="Unassembled WGS sequence"/>
</dbReference>
<evidence type="ECO:0000256" key="1">
    <source>
        <dbReference type="PROSITE-ProRule" id="PRU00409"/>
    </source>
</evidence>
<dbReference type="EMBL" id="JBHSOW010000005">
    <property type="protein sequence ID" value="MFC5647616.1"/>
    <property type="molecule type" value="Genomic_DNA"/>
</dbReference>
<comment type="caution">
    <text evidence="3">The sequence shown here is derived from an EMBL/GenBank/DDBJ whole genome shotgun (WGS) entry which is preliminary data.</text>
</comment>
<dbReference type="RefSeq" id="WP_379186066.1">
    <property type="nucleotide sequence ID" value="NZ_JBHSOW010000005.1"/>
</dbReference>
<feature type="domain" description="ATP-grasp" evidence="2">
    <location>
        <begin position="129"/>
        <end position="365"/>
    </location>
</feature>
<proteinExistence type="predicted"/>
<dbReference type="Pfam" id="PF14398">
    <property type="entry name" value="ATPgrasp_YheCD"/>
    <property type="match status" value="1"/>
</dbReference>
<dbReference type="Gene3D" id="3.30.470.20">
    <property type="entry name" value="ATP-grasp fold, B domain"/>
    <property type="match status" value="1"/>
</dbReference>
<evidence type="ECO:0000313" key="4">
    <source>
        <dbReference type="Proteomes" id="UP001596047"/>
    </source>
</evidence>
<dbReference type="InterPro" id="IPR026838">
    <property type="entry name" value="YheC/D"/>
</dbReference>
<organism evidence="3 4">
    <name type="scientific">Paenibacillus solisilvae</name>
    <dbReference type="NCBI Taxonomy" id="2486751"/>
    <lineage>
        <taxon>Bacteria</taxon>
        <taxon>Bacillati</taxon>
        <taxon>Bacillota</taxon>
        <taxon>Bacilli</taxon>
        <taxon>Bacillales</taxon>
        <taxon>Paenibacillaceae</taxon>
        <taxon>Paenibacillus</taxon>
    </lineage>
</organism>
<dbReference type="InterPro" id="IPR011761">
    <property type="entry name" value="ATP-grasp"/>
</dbReference>
<dbReference type="PROSITE" id="PS50975">
    <property type="entry name" value="ATP_GRASP"/>
    <property type="match status" value="1"/>
</dbReference>